<dbReference type="Proteomes" id="UP001596500">
    <property type="component" value="Unassembled WGS sequence"/>
</dbReference>
<name>A0ABW2RFG6_9BACL</name>
<reference evidence="2" key="1">
    <citation type="journal article" date="2019" name="Int. J. Syst. Evol. Microbiol.">
        <title>The Global Catalogue of Microorganisms (GCM) 10K type strain sequencing project: providing services to taxonomists for standard genome sequencing and annotation.</title>
        <authorList>
            <consortium name="The Broad Institute Genomics Platform"/>
            <consortium name="The Broad Institute Genome Sequencing Center for Infectious Disease"/>
            <person name="Wu L."/>
            <person name="Ma J."/>
        </authorList>
    </citation>
    <scope>NUCLEOTIDE SEQUENCE [LARGE SCALE GENOMIC DNA]</scope>
    <source>
        <strain evidence="2">CGMCC 1.12942</strain>
    </source>
</reference>
<accession>A0ABW2RFG6</accession>
<dbReference type="InterPro" id="IPR009910">
    <property type="entry name" value="DUF1450"/>
</dbReference>
<evidence type="ECO:0000313" key="1">
    <source>
        <dbReference type="EMBL" id="MFC7439691.1"/>
    </source>
</evidence>
<proteinExistence type="predicted"/>
<sequence>MVTVEFCMANLISGSLSAYYRLKGHQHPNIKVRAESCLGYCGRCTQSFFAFVNNELVEAKTPEDLYEKIVICVSDHLT</sequence>
<dbReference type="EMBL" id="JBHTBW010000003">
    <property type="protein sequence ID" value="MFC7439691.1"/>
    <property type="molecule type" value="Genomic_DNA"/>
</dbReference>
<organism evidence="1 2">
    <name type="scientific">Laceyella putida</name>
    <dbReference type="NCBI Taxonomy" id="110101"/>
    <lineage>
        <taxon>Bacteria</taxon>
        <taxon>Bacillati</taxon>
        <taxon>Bacillota</taxon>
        <taxon>Bacilli</taxon>
        <taxon>Bacillales</taxon>
        <taxon>Thermoactinomycetaceae</taxon>
        <taxon>Laceyella</taxon>
    </lineage>
</organism>
<keyword evidence="2" id="KW-1185">Reference proteome</keyword>
<evidence type="ECO:0000313" key="2">
    <source>
        <dbReference type="Proteomes" id="UP001596500"/>
    </source>
</evidence>
<comment type="caution">
    <text evidence="1">The sequence shown here is derived from an EMBL/GenBank/DDBJ whole genome shotgun (WGS) entry which is preliminary data.</text>
</comment>
<dbReference type="Pfam" id="PF07293">
    <property type="entry name" value="DUF1450"/>
    <property type="match status" value="1"/>
</dbReference>
<dbReference type="RefSeq" id="WP_379862922.1">
    <property type="nucleotide sequence ID" value="NZ_JBHTBW010000003.1"/>
</dbReference>
<protein>
    <submittedName>
        <fullName evidence="1">DUF1450 domain-containing protein</fullName>
    </submittedName>
</protein>
<gene>
    <name evidence="1" type="ORF">ACFQNG_00710</name>
</gene>